<proteinExistence type="predicted"/>
<dbReference type="SMART" id="SM00855">
    <property type="entry name" value="PGAM"/>
    <property type="match status" value="1"/>
</dbReference>
<dbReference type="CDD" id="cd07067">
    <property type="entry name" value="HP_PGM_like"/>
    <property type="match status" value="1"/>
</dbReference>
<evidence type="ECO:0000256" key="2">
    <source>
        <dbReference type="PIRSR" id="PIRSR613078-2"/>
    </source>
</evidence>
<dbReference type="InterPro" id="IPR029033">
    <property type="entry name" value="His_PPase_superfam"/>
</dbReference>
<feature type="active site" description="Proton donor/acceptor" evidence="1">
    <location>
        <position position="83"/>
    </location>
</feature>
<dbReference type="OrthoDB" id="9782128at2"/>
<feature type="binding site" evidence="2">
    <location>
        <begin position="8"/>
        <end position="15"/>
    </location>
    <ligand>
        <name>substrate</name>
    </ligand>
</feature>
<dbReference type="EMBL" id="AZEL01000046">
    <property type="protein sequence ID" value="KRL21479.1"/>
    <property type="molecule type" value="Genomic_DNA"/>
</dbReference>
<dbReference type="SUPFAM" id="SSF53254">
    <property type="entry name" value="Phosphoglycerate mutase-like"/>
    <property type="match status" value="1"/>
</dbReference>
<name>A0A0R1NLY6_9LACO</name>
<sequence length="201" mass="22874">MITVYLVRHGQTFFNYFHKIQGRCDSPLTPLGIAQAEATRDYLKEKPVHFDYAFSSSSERASDTLEIITEHKMPFKRDKGLKEYAFGRYEAHDESLNPKPPYGDFFKQFGGETQDEVSERMDKTIRRLLNDIPDGKNVLIVSHGGALMNFLRKALNSLHPLGKLHYHNCGIVVLNYDGQNFTLKSVASPADDVPDSYNDNL</sequence>
<dbReference type="Pfam" id="PF00300">
    <property type="entry name" value="His_Phos_1"/>
    <property type="match status" value="1"/>
</dbReference>
<feature type="active site" description="Tele-phosphohistidine intermediate" evidence="1">
    <location>
        <position position="9"/>
    </location>
</feature>
<dbReference type="eggNOG" id="COG0406">
    <property type="taxonomic scope" value="Bacteria"/>
</dbReference>
<dbReference type="GO" id="GO:0016791">
    <property type="term" value="F:phosphatase activity"/>
    <property type="evidence" value="ECO:0007669"/>
    <property type="project" value="TreeGrafter"/>
</dbReference>
<gene>
    <name evidence="3" type="ORF">FC37_GL001265</name>
</gene>
<dbReference type="InterPro" id="IPR050275">
    <property type="entry name" value="PGM_Phosphatase"/>
</dbReference>
<dbReference type="RefSeq" id="WP_025006114.1">
    <property type="nucleotide sequence ID" value="NZ_AZEL01000046.1"/>
</dbReference>
<feature type="binding site" evidence="2">
    <location>
        <position position="60"/>
    </location>
    <ligand>
        <name>substrate</name>
    </ligand>
</feature>
<dbReference type="GO" id="GO:0005737">
    <property type="term" value="C:cytoplasm"/>
    <property type="evidence" value="ECO:0007669"/>
    <property type="project" value="TreeGrafter"/>
</dbReference>
<evidence type="ECO:0000313" key="3">
    <source>
        <dbReference type="EMBL" id="KRL21479.1"/>
    </source>
</evidence>
<dbReference type="PROSITE" id="PS00175">
    <property type="entry name" value="PG_MUTASE"/>
    <property type="match status" value="1"/>
</dbReference>
<dbReference type="InterPro" id="IPR001345">
    <property type="entry name" value="PG/BPGM_mutase_AS"/>
</dbReference>
<dbReference type="PATRIC" id="fig|1423748.3.peg.1327"/>
<comment type="caution">
    <text evidence="3">The sequence shown here is derived from an EMBL/GenBank/DDBJ whole genome shotgun (WGS) entry which is preliminary data.</text>
</comment>
<dbReference type="AlphaFoldDB" id="A0A0R1NLY6"/>
<organism evidence="3 4">
    <name type="scientific">Lactobacillus gallinarum DSM 10532 = JCM 2011</name>
    <dbReference type="NCBI Taxonomy" id="1423748"/>
    <lineage>
        <taxon>Bacteria</taxon>
        <taxon>Bacillati</taxon>
        <taxon>Bacillota</taxon>
        <taxon>Bacilli</taxon>
        <taxon>Lactobacillales</taxon>
        <taxon>Lactobacillaceae</taxon>
        <taxon>Lactobacillus</taxon>
    </lineage>
</organism>
<dbReference type="Gene3D" id="3.40.50.1240">
    <property type="entry name" value="Phosphoglycerate mutase-like"/>
    <property type="match status" value="1"/>
</dbReference>
<dbReference type="PANTHER" id="PTHR48100">
    <property type="entry name" value="BROAD-SPECIFICITY PHOSPHATASE YOR283W-RELATED"/>
    <property type="match status" value="1"/>
</dbReference>
<dbReference type="Proteomes" id="UP000051311">
    <property type="component" value="Unassembled WGS sequence"/>
</dbReference>
<protein>
    <submittedName>
        <fullName evidence="3">Putative phosphoglycerate mutase family protein</fullName>
    </submittedName>
</protein>
<dbReference type="PANTHER" id="PTHR48100:SF5">
    <property type="entry name" value="HISTIDINE PHOSPHATASE FAMILY PROTEIN"/>
    <property type="match status" value="1"/>
</dbReference>
<accession>A0A0R1NLY6</accession>
<dbReference type="InterPro" id="IPR013078">
    <property type="entry name" value="His_Pase_superF_clade-1"/>
</dbReference>
<evidence type="ECO:0000256" key="1">
    <source>
        <dbReference type="PIRSR" id="PIRSR613078-1"/>
    </source>
</evidence>
<evidence type="ECO:0000313" key="4">
    <source>
        <dbReference type="Proteomes" id="UP000051311"/>
    </source>
</evidence>
<dbReference type="STRING" id="1423748.FC37_GL001265"/>
<reference evidence="3 4" key="1">
    <citation type="journal article" date="2015" name="Genome Announc.">
        <title>Expanding the biotechnology potential of lactobacilli through comparative genomics of 213 strains and associated genera.</title>
        <authorList>
            <person name="Sun Z."/>
            <person name="Harris H.M."/>
            <person name="McCann A."/>
            <person name="Guo C."/>
            <person name="Argimon S."/>
            <person name="Zhang W."/>
            <person name="Yang X."/>
            <person name="Jeffery I.B."/>
            <person name="Cooney J.C."/>
            <person name="Kagawa T.F."/>
            <person name="Liu W."/>
            <person name="Song Y."/>
            <person name="Salvetti E."/>
            <person name="Wrobel A."/>
            <person name="Rasinkangas P."/>
            <person name="Parkhill J."/>
            <person name="Rea M.C."/>
            <person name="O'Sullivan O."/>
            <person name="Ritari J."/>
            <person name="Douillard F.P."/>
            <person name="Paul Ross R."/>
            <person name="Yang R."/>
            <person name="Briner A.E."/>
            <person name="Felis G.E."/>
            <person name="de Vos W.M."/>
            <person name="Barrangou R."/>
            <person name="Klaenhammer T.R."/>
            <person name="Caufield P.W."/>
            <person name="Cui Y."/>
            <person name="Zhang H."/>
            <person name="O'Toole P.W."/>
        </authorList>
    </citation>
    <scope>NUCLEOTIDE SEQUENCE [LARGE SCALE GENOMIC DNA]</scope>
    <source>
        <strain evidence="3 4">DSM 10532</strain>
    </source>
</reference>